<evidence type="ECO:0000256" key="8">
    <source>
        <dbReference type="ARBA" id="ARBA00046432"/>
    </source>
</evidence>
<dbReference type="GO" id="GO:0005851">
    <property type="term" value="C:eukaryotic translation initiation factor 2B complex"/>
    <property type="evidence" value="ECO:0007669"/>
    <property type="project" value="EnsemblFungi"/>
</dbReference>
<dbReference type="InterPro" id="IPR051501">
    <property type="entry name" value="eIF2B_alpha/beta/delta"/>
</dbReference>
<dbReference type="InterPro" id="IPR000649">
    <property type="entry name" value="IF-2B-related"/>
</dbReference>
<evidence type="ECO:0000256" key="4">
    <source>
        <dbReference type="ARBA" id="ARBA00022540"/>
    </source>
</evidence>
<keyword evidence="4" id="KW-0396">Initiation factor</keyword>
<proteinExistence type="inferred from homology"/>
<dbReference type="GO" id="GO:1900036">
    <property type="term" value="P:positive regulation of cellular response to heat"/>
    <property type="evidence" value="ECO:0007669"/>
    <property type="project" value="EnsemblFungi"/>
</dbReference>
<dbReference type="GO" id="GO:0002183">
    <property type="term" value="P:cytoplasmic translational initiation"/>
    <property type="evidence" value="ECO:0007669"/>
    <property type="project" value="EnsemblFungi"/>
</dbReference>
<evidence type="ECO:0000256" key="6">
    <source>
        <dbReference type="ARBA" id="ARBA00044208"/>
    </source>
</evidence>
<dbReference type="PANTHER" id="PTHR45860">
    <property type="entry name" value="TRANSLATION INITIATION FACTOR EIF-2B SUBUNIT ALPHA"/>
    <property type="match status" value="1"/>
</dbReference>
<keyword evidence="11" id="KW-1185">Reference proteome</keyword>
<protein>
    <recommendedName>
        <fullName evidence="6">Translation initiation factor eIF2B subunit alpha</fullName>
    </recommendedName>
    <alternativeName>
        <fullName evidence="7">eIF2B GDP-GTP exchange factor subunit alpha</fullName>
    </alternativeName>
</protein>
<evidence type="ECO:0000256" key="5">
    <source>
        <dbReference type="ARBA" id="ARBA00022917"/>
    </source>
</evidence>
<organism evidence="10 11">
    <name type="scientific">Bifiguratus adelaidae</name>
    <dbReference type="NCBI Taxonomy" id="1938954"/>
    <lineage>
        <taxon>Eukaryota</taxon>
        <taxon>Fungi</taxon>
        <taxon>Fungi incertae sedis</taxon>
        <taxon>Mucoromycota</taxon>
        <taxon>Mucoromycotina</taxon>
        <taxon>Endogonomycetes</taxon>
        <taxon>Endogonales</taxon>
        <taxon>Endogonales incertae sedis</taxon>
        <taxon>Bifiguratus</taxon>
    </lineage>
</organism>
<evidence type="ECO:0000313" key="11">
    <source>
        <dbReference type="Proteomes" id="UP000242875"/>
    </source>
</evidence>
<dbReference type="OrthoDB" id="10249309at2759"/>
<dbReference type="GO" id="GO:0005085">
    <property type="term" value="F:guanyl-nucleotide exchange factor activity"/>
    <property type="evidence" value="ECO:0007669"/>
    <property type="project" value="EnsemblFungi"/>
</dbReference>
<dbReference type="InterPro" id="IPR037171">
    <property type="entry name" value="NagB/RpiA_transferase-like"/>
</dbReference>
<dbReference type="AlphaFoldDB" id="A0A261Y2I7"/>
<dbReference type="Gene3D" id="3.40.50.10470">
    <property type="entry name" value="Translation initiation factor eif-2b, domain 2"/>
    <property type="match status" value="1"/>
</dbReference>
<dbReference type="Proteomes" id="UP000242875">
    <property type="component" value="Unassembled WGS sequence"/>
</dbReference>
<accession>A0A261Y2I7</accession>
<dbReference type="GO" id="GO:1903833">
    <property type="term" value="P:positive regulation of cellular response to amino acid starvation"/>
    <property type="evidence" value="ECO:0007669"/>
    <property type="project" value="EnsemblFungi"/>
</dbReference>
<dbReference type="GO" id="GO:0005829">
    <property type="term" value="C:cytosol"/>
    <property type="evidence" value="ECO:0007669"/>
    <property type="project" value="UniProtKB-SubCell"/>
</dbReference>
<evidence type="ECO:0000256" key="3">
    <source>
        <dbReference type="ARBA" id="ARBA00022490"/>
    </source>
</evidence>
<evidence type="ECO:0000256" key="2">
    <source>
        <dbReference type="ARBA" id="ARBA00007251"/>
    </source>
</evidence>
<comment type="subcellular location">
    <subcellularLocation>
        <location evidence="1">Cytoplasm</location>
        <location evidence="1">Cytosol</location>
    </subcellularLocation>
</comment>
<dbReference type="GO" id="GO:0045948">
    <property type="term" value="P:positive regulation of translational initiation"/>
    <property type="evidence" value="ECO:0007669"/>
    <property type="project" value="EnsemblFungi"/>
</dbReference>
<comment type="subunit">
    <text evidence="8">Component of the translation initiation factor 2B (eIF2B) complex which is a heterodecamer of two sets of five different subunits: alpha, beta, gamma, delta and epsilon. Subunits alpha, beta and delta comprise a regulatory subcomplex and subunits epsilon and gamma comprise a catalytic subcomplex. Within the complex, the hexameric regulatory complex resides at the center, with the two heterodimeric catalytic subcomplexes bound on opposite sides.</text>
</comment>
<comment type="caution">
    <text evidence="10">The sequence shown here is derived from an EMBL/GenBank/DDBJ whole genome shotgun (WGS) entry which is preliminary data.</text>
</comment>
<keyword evidence="3" id="KW-0963">Cytoplasm</keyword>
<evidence type="ECO:0000256" key="7">
    <source>
        <dbReference type="ARBA" id="ARBA00044236"/>
    </source>
</evidence>
<evidence type="ECO:0000256" key="9">
    <source>
        <dbReference type="RuleBase" id="RU003814"/>
    </source>
</evidence>
<comment type="similarity">
    <text evidence="2 9">Belongs to the eIF-2B alpha/beta/delta subunits family.</text>
</comment>
<dbReference type="PANTHER" id="PTHR45860:SF1">
    <property type="entry name" value="TRANSLATION INITIATION FACTOR EIF-2B SUBUNIT ALPHA"/>
    <property type="match status" value="1"/>
</dbReference>
<dbReference type="InterPro" id="IPR042529">
    <property type="entry name" value="IF_2B-like_C"/>
</dbReference>
<dbReference type="InterPro" id="IPR042528">
    <property type="entry name" value="elF-2B_alpha_N"/>
</dbReference>
<keyword evidence="5" id="KW-0648">Protein biosynthesis</keyword>
<evidence type="ECO:0000313" key="10">
    <source>
        <dbReference type="EMBL" id="OZJ04829.1"/>
    </source>
</evidence>
<dbReference type="SUPFAM" id="SSF100950">
    <property type="entry name" value="NagB/RpiA/CoA transferase-like"/>
    <property type="match status" value="1"/>
</dbReference>
<dbReference type="GO" id="GO:1904262">
    <property type="term" value="P:negative regulation of TORC1 signaling"/>
    <property type="evidence" value="ECO:0007669"/>
    <property type="project" value="EnsemblFungi"/>
</dbReference>
<reference evidence="10 11" key="1">
    <citation type="journal article" date="2017" name="Mycologia">
        <title>Bifiguratus adelaidae, gen. et sp. nov., a new member of Mucoromycotina in endophytic and soil-dwelling habitats.</title>
        <authorList>
            <person name="Torres-Cruz T.J."/>
            <person name="Billingsley Tobias T.L."/>
            <person name="Almatruk M."/>
            <person name="Hesse C."/>
            <person name="Kuske C.R."/>
            <person name="Desiro A."/>
            <person name="Benucci G.M."/>
            <person name="Bonito G."/>
            <person name="Stajich J.E."/>
            <person name="Dunlap C."/>
            <person name="Arnold A.E."/>
            <person name="Porras-Alfaro A."/>
        </authorList>
    </citation>
    <scope>NUCLEOTIDE SEQUENCE [LARGE SCALE GENOMIC DNA]</scope>
    <source>
        <strain evidence="10 11">AZ0501</strain>
    </source>
</reference>
<dbReference type="GO" id="GO:0003743">
    <property type="term" value="F:translation initiation factor activity"/>
    <property type="evidence" value="ECO:0007669"/>
    <property type="project" value="UniProtKB-KW"/>
</dbReference>
<evidence type="ECO:0000256" key="1">
    <source>
        <dbReference type="ARBA" id="ARBA00004514"/>
    </source>
</evidence>
<dbReference type="EMBL" id="MVBO01000029">
    <property type="protein sequence ID" value="OZJ04829.1"/>
    <property type="molecule type" value="Genomic_DNA"/>
</dbReference>
<gene>
    <name evidence="10" type="ORF">BZG36_02344</name>
</gene>
<name>A0A261Y2I7_9FUNG</name>
<dbReference type="Gene3D" id="1.20.120.1070">
    <property type="entry name" value="Translation initiation factor eIF-2B, N-terminal domain"/>
    <property type="match status" value="1"/>
</dbReference>
<dbReference type="Pfam" id="PF01008">
    <property type="entry name" value="IF-2B"/>
    <property type="match status" value="1"/>
</dbReference>
<sequence length="358" mass="39488">MANSNGFDVVQTYRQILGDPDMSTPVATFKALAEFMKHSSASTMSEFMQTLDQASQQIKAAAYAETGSWSKYMRLTHEEPIQYQHKAQVAALAGMDLFLRFVARNSHDILDFETCKQNLIDRSELILQKAAVARDRAAATGAQFIRDNGLVLVHAYSRVLMRLLMIAGKTGKRFRVLVTEGRPTTEGERAVRELTEAGIEAQGVLDSAVAYIMNKVDMVLVGAEGVVENGGVINQIGSYQVALVAKAHGKPLYAVAESYKFVRLFPLSQYDLPTKTPRLLNFADKNLMHPLLSAQTSQRQREESTSSVDLDVDVSLADFVLSNPSVDYTPPEYITLLLTDLGNLTPSGVSDELIKLYL</sequence>